<feature type="region of interest" description="Disordered" evidence="1">
    <location>
        <begin position="150"/>
        <end position="175"/>
    </location>
</feature>
<gene>
    <name evidence="2" type="ORF">ASPSYDRAFT_27336</name>
</gene>
<dbReference type="VEuPathDB" id="FungiDB:ASPSYDRAFT_27336"/>
<organism evidence="2 3">
    <name type="scientific">Aspergillus sydowii CBS 593.65</name>
    <dbReference type="NCBI Taxonomy" id="1036612"/>
    <lineage>
        <taxon>Eukaryota</taxon>
        <taxon>Fungi</taxon>
        <taxon>Dikarya</taxon>
        <taxon>Ascomycota</taxon>
        <taxon>Pezizomycotina</taxon>
        <taxon>Eurotiomycetes</taxon>
        <taxon>Eurotiomycetidae</taxon>
        <taxon>Eurotiales</taxon>
        <taxon>Aspergillaceae</taxon>
        <taxon>Aspergillus</taxon>
        <taxon>Aspergillus subgen. Nidulantes</taxon>
    </lineage>
</organism>
<evidence type="ECO:0000313" key="2">
    <source>
        <dbReference type="EMBL" id="OJJ65395.1"/>
    </source>
</evidence>
<evidence type="ECO:0000313" key="3">
    <source>
        <dbReference type="Proteomes" id="UP000184356"/>
    </source>
</evidence>
<reference evidence="3" key="1">
    <citation type="journal article" date="2017" name="Genome Biol.">
        <title>Comparative genomics reveals high biological diversity and specific adaptations in the industrially and medically important fungal genus Aspergillus.</title>
        <authorList>
            <person name="de Vries R.P."/>
            <person name="Riley R."/>
            <person name="Wiebenga A."/>
            <person name="Aguilar-Osorio G."/>
            <person name="Amillis S."/>
            <person name="Uchima C.A."/>
            <person name="Anderluh G."/>
            <person name="Asadollahi M."/>
            <person name="Askin M."/>
            <person name="Barry K."/>
            <person name="Battaglia E."/>
            <person name="Bayram O."/>
            <person name="Benocci T."/>
            <person name="Braus-Stromeyer S.A."/>
            <person name="Caldana C."/>
            <person name="Canovas D."/>
            <person name="Cerqueira G.C."/>
            <person name="Chen F."/>
            <person name="Chen W."/>
            <person name="Choi C."/>
            <person name="Clum A."/>
            <person name="Dos Santos R.A."/>
            <person name="Damasio A.R."/>
            <person name="Diallinas G."/>
            <person name="Emri T."/>
            <person name="Fekete E."/>
            <person name="Flipphi M."/>
            <person name="Freyberg S."/>
            <person name="Gallo A."/>
            <person name="Gournas C."/>
            <person name="Habgood R."/>
            <person name="Hainaut M."/>
            <person name="Harispe M.L."/>
            <person name="Henrissat B."/>
            <person name="Hilden K.S."/>
            <person name="Hope R."/>
            <person name="Hossain A."/>
            <person name="Karabika E."/>
            <person name="Karaffa L."/>
            <person name="Karanyi Z."/>
            <person name="Krasevec N."/>
            <person name="Kuo A."/>
            <person name="Kusch H."/>
            <person name="LaButti K."/>
            <person name="Lagendijk E.L."/>
            <person name="Lapidus A."/>
            <person name="Levasseur A."/>
            <person name="Lindquist E."/>
            <person name="Lipzen A."/>
            <person name="Logrieco A.F."/>
            <person name="MacCabe A."/>
            <person name="Maekelae M.R."/>
            <person name="Malavazi I."/>
            <person name="Melin P."/>
            <person name="Meyer V."/>
            <person name="Mielnichuk N."/>
            <person name="Miskei M."/>
            <person name="Molnar A.P."/>
            <person name="Mule G."/>
            <person name="Ngan C.Y."/>
            <person name="Orejas M."/>
            <person name="Orosz E."/>
            <person name="Ouedraogo J.P."/>
            <person name="Overkamp K.M."/>
            <person name="Park H.-S."/>
            <person name="Perrone G."/>
            <person name="Piumi F."/>
            <person name="Punt P.J."/>
            <person name="Ram A.F."/>
            <person name="Ramon A."/>
            <person name="Rauscher S."/>
            <person name="Record E."/>
            <person name="Riano-Pachon D.M."/>
            <person name="Robert V."/>
            <person name="Roehrig J."/>
            <person name="Ruller R."/>
            <person name="Salamov A."/>
            <person name="Salih N.S."/>
            <person name="Samson R.A."/>
            <person name="Sandor E."/>
            <person name="Sanguinetti M."/>
            <person name="Schuetze T."/>
            <person name="Sepcic K."/>
            <person name="Shelest E."/>
            <person name="Sherlock G."/>
            <person name="Sophianopoulou V."/>
            <person name="Squina F.M."/>
            <person name="Sun H."/>
            <person name="Susca A."/>
            <person name="Todd R.B."/>
            <person name="Tsang A."/>
            <person name="Unkles S.E."/>
            <person name="van de Wiele N."/>
            <person name="van Rossen-Uffink D."/>
            <person name="Oliveira J.V."/>
            <person name="Vesth T.C."/>
            <person name="Visser J."/>
            <person name="Yu J.-H."/>
            <person name="Zhou M."/>
            <person name="Andersen M.R."/>
            <person name="Archer D.B."/>
            <person name="Baker S.E."/>
            <person name="Benoit I."/>
            <person name="Brakhage A.A."/>
            <person name="Braus G.H."/>
            <person name="Fischer R."/>
            <person name="Frisvad J.C."/>
            <person name="Goldman G.H."/>
            <person name="Houbraken J."/>
            <person name="Oakley B."/>
            <person name="Pocsi I."/>
            <person name="Scazzocchio C."/>
            <person name="Seiboth B."/>
            <person name="vanKuyk P.A."/>
            <person name="Wortman J."/>
            <person name="Dyer P.S."/>
            <person name="Grigoriev I.V."/>
        </authorList>
    </citation>
    <scope>NUCLEOTIDE SEQUENCE [LARGE SCALE GENOMIC DNA]</scope>
    <source>
        <strain evidence="3">CBS 593.65</strain>
    </source>
</reference>
<feature type="compositionally biased region" description="Polar residues" evidence="1">
    <location>
        <begin position="13"/>
        <end position="31"/>
    </location>
</feature>
<dbReference type="AlphaFoldDB" id="A0A1L9U158"/>
<dbReference type="EMBL" id="KV878582">
    <property type="protein sequence ID" value="OJJ65395.1"/>
    <property type="molecule type" value="Genomic_DNA"/>
</dbReference>
<feature type="compositionally biased region" description="Low complexity" evidence="1">
    <location>
        <begin position="164"/>
        <end position="174"/>
    </location>
</feature>
<keyword evidence="3" id="KW-1185">Reference proteome</keyword>
<feature type="region of interest" description="Disordered" evidence="1">
    <location>
        <begin position="1"/>
        <end position="31"/>
    </location>
</feature>
<protein>
    <submittedName>
        <fullName evidence="2">Uncharacterized protein</fullName>
    </submittedName>
</protein>
<evidence type="ECO:0000256" key="1">
    <source>
        <dbReference type="SAM" id="MobiDB-lite"/>
    </source>
</evidence>
<dbReference type="RefSeq" id="XP_040709201.1">
    <property type="nucleotide sequence ID" value="XM_040844387.1"/>
</dbReference>
<feature type="compositionally biased region" description="Polar residues" evidence="1">
    <location>
        <begin position="150"/>
        <end position="163"/>
    </location>
</feature>
<accession>A0A1L9U158</accession>
<sequence>MSRSTRHEKKEQTSVSHARASETTPQEHISSSLSPCFYTPGLWPVSFITNSRVEVSQGGSNPNIAVTKDQIHVIILSKSTTALYELYILVKNNPSSHHTFQISNNFIRRIGCSNRLDLAGMPSATELLGKVLSVFSSGNFYPWVESPLSAGSSSQHQSREQAASTSGSSSRTTRIQNIIKRGPDYTVSKEYYKYQQ</sequence>
<dbReference type="Proteomes" id="UP000184356">
    <property type="component" value="Unassembled WGS sequence"/>
</dbReference>
<proteinExistence type="predicted"/>
<dbReference type="GeneID" id="63760460"/>
<name>A0A1L9U158_9EURO</name>